<accession>A0ABX0HE39</accession>
<protein>
    <submittedName>
        <fullName evidence="7">Sulfatase</fullName>
    </submittedName>
</protein>
<dbReference type="PANTHER" id="PTHR42693:SF53">
    <property type="entry name" value="ENDO-4-O-SULFATASE"/>
    <property type="match status" value="1"/>
</dbReference>
<keyword evidence="3" id="KW-0378">Hydrolase</keyword>
<name>A0ABX0HE39_9PROT</name>
<evidence type="ECO:0000313" key="7">
    <source>
        <dbReference type="EMBL" id="NHK26391.1"/>
    </source>
</evidence>
<evidence type="ECO:0000313" key="8">
    <source>
        <dbReference type="Proteomes" id="UP000818603"/>
    </source>
</evidence>
<keyword evidence="5" id="KW-0732">Signal</keyword>
<dbReference type="EMBL" id="VCJR02000001">
    <property type="protein sequence ID" value="NHK26391.1"/>
    <property type="molecule type" value="Genomic_DNA"/>
</dbReference>
<feature type="signal peptide" evidence="5">
    <location>
        <begin position="1"/>
        <end position="23"/>
    </location>
</feature>
<dbReference type="RefSeq" id="WP_155135862.1">
    <property type="nucleotide sequence ID" value="NZ_BMGZ01000001.1"/>
</dbReference>
<dbReference type="InterPro" id="IPR050738">
    <property type="entry name" value="Sulfatase"/>
</dbReference>
<keyword evidence="4" id="KW-0106">Calcium</keyword>
<feature type="domain" description="Sulfatase N-terminal" evidence="6">
    <location>
        <begin position="27"/>
        <end position="136"/>
    </location>
</feature>
<evidence type="ECO:0000256" key="5">
    <source>
        <dbReference type="SAM" id="SignalP"/>
    </source>
</evidence>
<evidence type="ECO:0000256" key="4">
    <source>
        <dbReference type="ARBA" id="ARBA00022837"/>
    </source>
</evidence>
<dbReference type="Proteomes" id="UP000818603">
    <property type="component" value="Unassembled WGS sequence"/>
</dbReference>
<evidence type="ECO:0000256" key="1">
    <source>
        <dbReference type="ARBA" id="ARBA00008779"/>
    </source>
</evidence>
<comment type="caution">
    <text evidence="7">The sequence shown here is derived from an EMBL/GenBank/DDBJ whole genome shotgun (WGS) entry which is preliminary data.</text>
</comment>
<evidence type="ECO:0000256" key="2">
    <source>
        <dbReference type="ARBA" id="ARBA00022723"/>
    </source>
</evidence>
<dbReference type="PANTHER" id="PTHR42693">
    <property type="entry name" value="ARYLSULFATASE FAMILY MEMBER"/>
    <property type="match status" value="1"/>
</dbReference>
<dbReference type="Gene3D" id="3.40.720.10">
    <property type="entry name" value="Alkaline Phosphatase, subunit A"/>
    <property type="match status" value="1"/>
</dbReference>
<feature type="domain" description="Sulfatase N-terminal" evidence="6">
    <location>
        <begin position="200"/>
        <end position="309"/>
    </location>
</feature>
<keyword evidence="8" id="KW-1185">Reference proteome</keyword>
<evidence type="ECO:0000256" key="3">
    <source>
        <dbReference type="ARBA" id="ARBA00022801"/>
    </source>
</evidence>
<organism evidence="7 8">
    <name type="scientific">Aquisalinus luteolus</name>
    <dbReference type="NCBI Taxonomy" id="1566827"/>
    <lineage>
        <taxon>Bacteria</taxon>
        <taxon>Pseudomonadati</taxon>
        <taxon>Pseudomonadota</taxon>
        <taxon>Alphaproteobacteria</taxon>
        <taxon>Parvularculales</taxon>
        <taxon>Parvularculaceae</taxon>
        <taxon>Aquisalinus</taxon>
    </lineage>
</organism>
<reference evidence="7 8" key="1">
    <citation type="submission" date="2020-02" db="EMBL/GenBank/DDBJ databases">
        <title>Genome sequence of Parvularcula flava strain NH6-79.</title>
        <authorList>
            <person name="Abdul Karim M.H."/>
            <person name="Lam M.Q."/>
            <person name="Chen S.J."/>
            <person name="Yahya A."/>
            <person name="Shahir S."/>
            <person name="Shamsir M.S."/>
            <person name="Chong C.S."/>
        </authorList>
    </citation>
    <scope>NUCLEOTIDE SEQUENCE [LARGE SCALE GENOMIC DNA]</scope>
    <source>
        <strain evidence="7 8">NH6-79</strain>
    </source>
</reference>
<comment type="similarity">
    <text evidence="1">Belongs to the sulfatase family.</text>
</comment>
<dbReference type="InterPro" id="IPR017850">
    <property type="entry name" value="Alkaline_phosphatase_core_sf"/>
</dbReference>
<dbReference type="InterPro" id="IPR024607">
    <property type="entry name" value="Sulfatase_CS"/>
</dbReference>
<sequence length="484" mass="54807">MKLSIRILSLLSALCLSIAGANASDKPNILWIFIEDTSPWMPVYGDDTVETPAISEMASSGVAFTNVFSPNPICSPTRSALITGGHPAEIDVNNHRSSRDERGRDDVFLPEEWATLPELMQRAGYETFNIGKDDYNFVYDRRDLYSLGPDGVEGHIGALDGPDFDWPEAVGSKPFFGQIQLEGDKHKGTARRTISPESVTVPPYYPETEEFRSHIARHYETIEITDGEVGAILEKLKSAGLADNTIVFVFADHGMRMLRHKQFLYDGGVHVPLVISGAVDKERLSTLRTRSNDLISLVDVAATTLSMAGGNIPEYFYSEDLSSADYVERDHLILARDRADYTFDYIRGVRTDRFKYLRNYYPDRPYLQAQYRDNWPAMKEWKEMFATGDLTREQALFMQPVRPMEELYDLRNDPHEVHNLAADPEYADELKRLRSILDAWAAAGKDNSSVPPDTEEVQSIIDRWGERCVSPECISVRKMKQDQN</sequence>
<dbReference type="PROSITE" id="PS00523">
    <property type="entry name" value="SULFATASE_1"/>
    <property type="match status" value="1"/>
</dbReference>
<dbReference type="Pfam" id="PF00884">
    <property type="entry name" value="Sulfatase"/>
    <property type="match status" value="2"/>
</dbReference>
<proteinExistence type="inferred from homology"/>
<dbReference type="SUPFAM" id="SSF53649">
    <property type="entry name" value="Alkaline phosphatase-like"/>
    <property type="match status" value="1"/>
</dbReference>
<gene>
    <name evidence="7" type="ORF">FF098_000555</name>
</gene>
<dbReference type="InterPro" id="IPR000917">
    <property type="entry name" value="Sulfatase_N"/>
</dbReference>
<dbReference type="CDD" id="cd16027">
    <property type="entry name" value="SGSH"/>
    <property type="match status" value="1"/>
</dbReference>
<feature type="chain" id="PRO_5046796164" evidence="5">
    <location>
        <begin position="24"/>
        <end position="484"/>
    </location>
</feature>
<keyword evidence="2" id="KW-0479">Metal-binding</keyword>
<evidence type="ECO:0000259" key="6">
    <source>
        <dbReference type="Pfam" id="PF00884"/>
    </source>
</evidence>